<feature type="transmembrane region" description="Helical" evidence="1">
    <location>
        <begin position="60"/>
        <end position="79"/>
    </location>
</feature>
<evidence type="ECO:0008006" key="4">
    <source>
        <dbReference type="Google" id="ProtNLM"/>
    </source>
</evidence>
<evidence type="ECO:0000313" key="2">
    <source>
        <dbReference type="EMBL" id="QPH38460.1"/>
    </source>
</evidence>
<feature type="transmembrane region" description="Helical" evidence="1">
    <location>
        <begin position="118"/>
        <end position="138"/>
    </location>
</feature>
<evidence type="ECO:0000256" key="1">
    <source>
        <dbReference type="SAM" id="Phobius"/>
    </source>
</evidence>
<feature type="transmembrane region" description="Helical" evidence="1">
    <location>
        <begin position="35"/>
        <end position="53"/>
    </location>
</feature>
<keyword evidence="1" id="KW-0812">Transmembrane</keyword>
<keyword evidence="3" id="KW-1185">Reference proteome</keyword>
<feature type="transmembrane region" description="Helical" evidence="1">
    <location>
        <begin position="153"/>
        <end position="176"/>
    </location>
</feature>
<dbReference type="AlphaFoldDB" id="A0A7U3Q4I2"/>
<feature type="transmembrane region" description="Helical" evidence="1">
    <location>
        <begin position="85"/>
        <end position="106"/>
    </location>
</feature>
<feature type="transmembrane region" description="Helical" evidence="1">
    <location>
        <begin position="188"/>
        <end position="207"/>
    </location>
</feature>
<dbReference type="RefSeq" id="WP_196097941.1">
    <property type="nucleotide sequence ID" value="NZ_CP064939.1"/>
</dbReference>
<reference evidence="2 3" key="1">
    <citation type="submission" date="2020-11" db="EMBL/GenBank/DDBJ databases">
        <title>Pedobacter endophytica, an endophytic bacteria isolated form Carex pumila.</title>
        <authorList>
            <person name="Peng Y."/>
            <person name="Jiang L."/>
            <person name="Lee J."/>
        </authorList>
    </citation>
    <scope>NUCLEOTIDE SEQUENCE [LARGE SCALE GENOMIC DNA]</scope>
    <source>
        <strain evidence="2 3">JBR3-12</strain>
    </source>
</reference>
<gene>
    <name evidence="2" type="ORF">IZT61_15400</name>
</gene>
<proteinExistence type="predicted"/>
<sequence>MSAILSPITTVELLCLTTATVFLVKDKNLFWRNNIAYLIVVCLTEMVIGRYVSSKYHNNLWVFNIFVFFEASFISYGIYHCLNKYTNAKVLLAIGTSIIYAFYFGFIIKNGILVFNQVVVSVMSVIFVLYCLYYYYLLLTSEEVPEISGNPEFWWLTAVLFYYFGSTTVNLFLKLFMSIKIGAFSIRYIILNVLNLILYGLWAYSFICRAKQRKSLS</sequence>
<dbReference type="KEGG" id="pex:IZT61_15400"/>
<keyword evidence="1" id="KW-1133">Transmembrane helix</keyword>
<dbReference type="Proteomes" id="UP000594759">
    <property type="component" value="Chromosome"/>
</dbReference>
<evidence type="ECO:0000313" key="3">
    <source>
        <dbReference type="Proteomes" id="UP000594759"/>
    </source>
</evidence>
<name>A0A7U3Q4I2_9SPHI</name>
<organism evidence="2 3">
    <name type="scientific">Pedobacter endophyticus</name>
    <dbReference type="NCBI Taxonomy" id="2789740"/>
    <lineage>
        <taxon>Bacteria</taxon>
        <taxon>Pseudomonadati</taxon>
        <taxon>Bacteroidota</taxon>
        <taxon>Sphingobacteriia</taxon>
        <taxon>Sphingobacteriales</taxon>
        <taxon>Sphingobacteriaceae</taxon>
        <taxon>Pedobacter</taxon>
    </lineage>
</organism>
<dbReference type="EMBL" id="CP064939">
    <property type="protein sequence ID" value="QPH38460.1"/>
    <property type="molecule type" value="Genomic_DNA"/>
</dbReference>
<accession>A0A7U3Q4I2</accession>
<protein>
    <recommendedName>
        <fullName evidence="4">YhhN-like protein</fullName>
    </recommendedName>
</protein>
<keyword evidence="1" id="KW-0472">Membrane</keyword>